<name>A0ABD3KBA7_EUCGL</name>
<feature type="signal peptide" evidence="22">
    <location>
        <begin position="1"/>
        <end position="30"/>
    </location>
</feature>
<evidence type="ECO:0000256" key="14">
    <source>
        <dbReference type="ARBA" id="ARBA00023157"/>
    </source>
</evidence>
<dbReference type="FunFam" id="3.30.200.20:FF:000043">
    <property type="entry name" value="Wall-associated receptor kinase 2"/>
    <property type="match status" value="1"/>
</dbReference>
<dbReference type="InterPro" id="IPR000152">
    <property type="entry name" value="EGF-type_Asp/Asn_hydroxyl_site"/>
</dbReference>
<dbReference type="Pfam" id="PF13947">
    <property type="entry name" value="GUB_WAK_bind"/>
    <property type="match status" value="1"/>
</dbReference>
<dbReference type="PROSITE" id="PS00107">
    <property type="entry name" value="PROTEIN_KINASE_ATP"/>
    <property type="match status" value="1"/>
</dbReference>
<keyword evidence="11 20" id="KW-0067">ATP-binding</keyword>
<dbReference type="Pfam" id="PF00069">
    <property type="entry name" value="Pkinase"/>
    <property type="match status" value="1"/>
</dbReference>
<keyword evidence="4" id="KW-0597">Phosphoprotein</keyword>
<dbReference type="FunFam" id="2.10.25.10:FF:000628">
    <property type="entry name" value="Wall-associated receptor kinase 2"/>
    <property type="match status" value="1"/>
</dbReference>
<keyword evidence="15" id="KW-0325">Glycoprotein</keyword>
<dbReference type="Proteomes" id="UP001634007">
    <property type="component" value="Unassembled WGS sequence"/>
</dbReference>
<feature type="transmembrane region" description="Helical" evidence="21">
    <location>
        <begin position="357"/>
        <end position="379"/>
    </location>
</feature>
<evidence type="ECO:0000256" key="10">
    <source>
        <dbReference type="ARBA" id="ARBA00022777"/>
    </source>
</evidence>
<dbReference type="SMART" id="SM00179">
    <property type="entry name" value="EGF_CA"/>
    <property type="match status" value="1"/>
</dbReference>
<feature type="domain" description="EGF-like" evidence="24">
    <location>
        <begin position="303"/>
        <end position="335"/>
    </location>
</feature>
<dbReference type="EMBL" id="JBJKBG010000006">
    <property type="protein sequence ID" value="KAL3737284.1"/>
    <property type="molecule type" value="Genomic_DNA"/>
</dbReference>
<evidence type="ECO:0000256" key="3">
    <source>
        <dbReference type="ARBA" id="ARBA00022536"/>
    </source>
</evidence>
<dbReference type="InterPro" id="IPR045274">
    <property type="entry name" value="WAK-like"/>
</dbReference>
<evidence type="ECO:0000256" key="1">
    <source>
        <dbReference type="ARBA" id="ARBA00004479"/>
    </source>
</evidence>
<dbReference type="InterPro" id="IPR008271">
    <property type="entry name" value="Ser/Thr_kinase_AS"/>
</dbReference>
<keyword evidence="14 19" id="KW-1015">Disulfide bond</keyword>
<dbReference type="PROSITE" id="PS50011">
    <property type="entry name" value="PROTEIN_KINASE_DOM"/>
    <property type="match status" value="1"/>
</dbReference>
<dbReference type="InterPro" id="IPR000719">
    <property type="entry name" value="Prot_kinase_dom"/>
</dbReference>
<dbReference type="PANTHER" id="PTHR27005">
    <property type="entry name" value="WALL-ASSOCIATED RECEPTOR KINASE-LIKE 21"/>
    <property type="match status" value="1"/>
</dbReference>
<dbReference type="Gene3D" id="2.10.25.10">
    <property type="entry name" value="Laminin"/>
    <property type="match status" value="2"/>
</dbReference>
<feature type="domain" description="Protein kinase" evidence="23">
    <location>
        <begin position="430"/>
        <end position="707"/>
    </location>
</feature>
<comment type="catalytic activity">
    <reaction evidence="16">
        <text>L-seryl-[protein] + ATP = O-phospho-L-seryl-[protein] + ADP + H(+)</text>
        <dbReference type="Rhea" id="RHEA:17989"/>
        <dbReference type="Rhea" id="RHEA-COMP:9863"/>
        <dbReference type="Rhea" id="RHEA-COMP:11604"/>
        <dbReference type="ChEBI" id="CHEBI:15378"/>
        <dbReference type="ChEBI" id="CHEBI:29999"/>
        <dbReference type="ChEBI" id="CHEBI:30616"/>
        <dbReference type="ChEBI" id="CHEBI:83421"/>
        <dbReference type="ChEBI" id="CHEBI:456216"/>
    </reaction>
</comment>
<dbReference type="InterPro" id="IPR018097">
    <property type="entry name" value="EGF_Ca-bd_CS"/>
</dbReference>
<evidence type="ECO:0000256" key="9">
    <source>
        <dbReference type="ARBA" id="ARBA00022741"/>
    </source>
</evidence>
<keyword evidence="9 20" id="KW-0547">Nucleotide-binding</keyword>
<evidence type="ECO:0000256" key="7">
    <source>
        <dbReference type="ARBA" id="ARBA00022729"/>
    </source>
</evidence>
<feature type="binding site" evidence="20">
    <location>
        <position position="459"/>
    </location>
    <ligand>
        <name>ATP</name>
        <dbReference type="ChEBI" id="CHEBI:30616"/>
    </ligand>
</feature>
<evidence type="ECO:0000256" key="2">
    <source>
        <dbReference type="ARBA" id="ARBA00022527"/>
    </source>
</evidence>
<evidence type="ECO:0000256" key="12">
    <source>
        <dbReference type="ARBA" id="ARBA00022989"/>
    </source>
</evidence>
<evidence type="ECO:0000313" key="26">
    <source>
        <dbReference type="Proteomes" id="UP001634007"/>
    </source>
</evidence>
<evidence type="ECO:0000256" key="17">
    <source>
        <dbReference type="ARBA" id="ARBA00047951"/>
    </source>
</evidence>
<dbReference type="GO" id="GO:0004674">
    <property type="term" value="F:protein serine/threonine kinase activity"/>
    <property type="evidence" value="ECO:0007669"/>
    <property type="project" value="UniProtKB-KW"/>
</dbReference>
<keyword evidence="26" id="KW-1185">Reference proteome</keyword>
<comment type="caution">
    <text evidence="19">Lacks conserved residue(s) required for the propagation of feature annotation.</text>
</comment>
<proteinExistence type="predicted"/>
<reference evidence="25 26" key="1">
    <citation type="submission" date="2024-11" db="EMBL/GenBank/DDBJ databases">
        <title>Chromosome-level genome assembly of Eucalyptus globulus Labill. provides insights into its genome evolution.</title>
        <authorList>
            <person name="Li X."/>
        </authorList>
    </citation>
    <scope>NUCLEOTIDE SEQUENCE [LARGE SCALE GENOMIC DNA]</scope>
    <source>
        <strain evidence="25">CL2024</strain>
        <tissue evidence="25">Fresh tender leaves</tissue>
    </source>
</reference>
<keyword evidence="7 22" id="KW-0732">Signal</keyword>
<dbReference type="PROSITE" id="PS50026">
    <property type="entry name" value="EGF_3"/>
    <property type="match status" value="1"/>
</dbReference>
<protein>
    <submittedName>
        <fullName evidence="25">Uncharacterized protein</fullName>
    </submittedName>
</protein>
<keyword evidence="3 19" id="KW-0245">EGF-like domain</keyword>
<keyword evidence="6 21" id="KW-0812">Transmembrane</keyword>
<evidence type="ECO:0000256" key="16">
    <source>
        <dbReference type="ARBA" id="ARBA00047558"/>
    </source>
</evidence>
<dbReference type="GO" id="GO:0016020">
    <property type="term" value="C:membrane"/>
    <property type="evidence" value="ECO:0007669"/>
    <property type="project" value="UniProtKB-SubCell"/>
</dbReference>
<dbReference type="CDD" id="cd00054">
    <property type="entry name" value="EGF_CA"/>
    <property type="match status" value="1"/>
</dbReference>
<dbReference type="SMART" id="SM00220">
    <property type="entry name" value="S_TKc"/>
    <property type="match status" value="1"/>
</dbReference>
<evidence type="ECO:0000256" key="22">
    <source>
        <dbReference type="SAM" id="SignalP"/>
    </source>
</evidence>
<dbReference type="InterPro" id="IPR011009">
    <property type="entry name" value="Kinase-like_dom_sf"/>
</dbReference>
<evidence type="ECO:0000259" key="23">
    <source>
        <dbReference type="PROSITE" id="PS50011"/>
    </source>
</evidence>
<dbReference type="PANTHER" id="PTHR27005:SF511">
    <property type="entry name" value="WALL-ASSOCIATED RECEPTOR KINASE 1-RELATED"/>
    <property type="match status" value="1"/>
</dbReference>
<keyword evidence="5" id="KW-0808">Transferase</keyword>
<sequence length="754" mass="83987">MGGSMLLHRLPLRVVTLLCSLGALFSVVTADVVQTTKPGCANRCGNLTFAYPFGINNGGNDCYFKESNHFLIFCDNSTGTPTPYMNNKDSNLQILNISFENHEITITVFVAKDCYNSFGGTLYNNDPSLILLDFPISSAKNKFIAVGCDTFATFSGRQGSTYMTGCLSSCESFSDVINGSCSGIGCCETSIPRDAYHYNISVSSFNNHASVWDFNPCGYAFVAEDGFFNFSTDNLYKPPFDMVPIVVDWLIPDQTCDDAKKNTTTYMCRENSNCTDAENGKGYQCHCFEGFQGNPYLQNGCQDINECVISQPCVGDCTNLPGTYKCSCPEGSQGDGRKDGMGCTPIIHEKKFHSNDIMLGVSISFLLVLLGVSWLYWGLRERKISRRREKFFLENGGRLMLQRLLSEHEGSVEVARIFTDEELKKATDHYHESRILGQGGHGTVYRGILQDNTVVAIKKAKILDRSQVEEFINELIILSQINHRNVVKLIGCCFETEVPLLVYEFVNNSTLADHIHKCGHESTLSWRARLRIARETAGALSYLHSDASAQILHRDIKSTNILLDENYTAKVADFGASRLVPLDRTQLTTLVQGTLGYLDPEYFQSSQLTEKSDVYSFGVVLAEALSFERAENERNLSLYFASAIKGERLFEIIDLRVLNEGNPEEITEVAILANRCLRVKGEDRPTMKEVAMELEGLMRVMDRHPWVNQSCDLEEAEHLLGERSSKCDGILKSNASGNDDSISNQVAFEIESGR</sequence>
<keyword evidence="12 21" id="KW-1133">Transmembrane helix</keyword>
<accession>A0ABD3KBA7</accession>
<comment type="caution">
    <text evidence="25">The sequence shown here is derived from an EMBL/GenBank/DDBJ whole genome shotgun (WGS) entry which is preliminary data.</text>
</comment>
<gene>
    <name evidence="25" type="ORF">ACJRO7_026109</name>
</gene>
<comment type="subcellular location">
    <subcellularLocation>
        <location evidence="1">Membrane</location>
        <topology evidence="1">Single-pass type I membrane protein</topology>
    </subcellularLocation>
</comment>
<dbReference type="AlphaFoldDB" id="A0ABD3KBA7"/>
<dbReference type="InterPro" id="IPR001881">
    <property type="entry name" value="EGF-like_Ca-bd_dom"/>
</dbReference>
<dbReference type="InterPro" id="IPR000742">
    <property type="entry name" value="EGF"/>
</dbReference>
<comment type="function">
    <text evidence="18">Serine/threonine-protein kinase that may function as a signaling receptor of extracellular matrix component. Binding to pectin may have significance in the control of cell expansion, morphogenesis and development.</text>
</comment>
<feature type="disulfide bond" evidence="19">
    <location>
        <begin position="307"/>
        <end position="317"/>
    </location>
</feature>
<dbReference type="CDD" id="cd14066">
    <property type="entry name" value="STKc_IRAK"/>
    <property type="match status" value="1"/>
</dbReference>
<keyword evidence="2" id="KW-0723">Serine/threonine-protein kinase</keyword>
<dbReference type="GO" id="GO:0005524">
    <property type="term" value="F:ATP binding"/>
    <property type="evidence" value="ECO:0007669"/>
    <property type="project" value="UniProtKB-UniRule"/>
</dbReference>
<dbReference type="InterPro" id="IPR017441">
    <property type="entry name" value="Protein_kinase_ATP_BS"/>
</dbReference>
<feature type="chain" id="PRO_5044881362" evidence="22">
    <location>
        <begin position="31"/>
        <end position="754"/>
    </location>
</feature>
<dbReference type="PROSITE" id="PS00010">
    <property type="entry name" value="ASX_HYDROXYL"/>
    <property type="match status" value="1"/>
</dbReference>
<dbReference type="SUPFAM" id="SSF56112">
    <property type="entry name" value="Protein kinase-like (PK-like)"/>
    <property type="match status" value="1"/>
</dbReference>
<keyword evidence="10" id="KW-0418">Kinase</keyword>
<dbReference type="Gene3D" id="1.10.510.10">
    <property type="entry name" value="Transferase(Phosphotransferase) domain 1"/>
    <property type="match status" value="1"/>
</dbReference>
<dbReference type="PROSITE" id="PS00108">
    <property type="entry name" value="PROTEIN_KINASE_ST"/>
    <property type="match status" value="1"/>
</dbReference>
<evidence type="ECO:0000259" key="24">
    <source>
        <dbReference type="PROSITE" id="PS50026"/>
    </source>
</evidence>
<dbReference type="InterPro" id="IPR025287">
    <property type="entry name" value="WAK_GUB"/>
</dbReference>
<comment type="catalytic activity">
    <reaction evidence="17">
        <text>L-threonyl-[protein] + ATP = O-phospho-L-threonyl-[protein] + ADP + H(+)</text>
        <dbReference type="Rhea" id="RHEA:46608"/>
        <dbReference type="Rhea" id="RHEA-COMP:11060"/>
        <dbReference type="Rhea" id="RHEA-COMP:11605"/>
        <dbReference type="ChEBI" id="CHEBI:15378"/>
        <dbReference type="ChEBI" id="CHEBI:30013"/>
        <dbReference type="ChEBI" id="CHEBI:30616"/>
        <dbReference type="ChEBI" id="CHEBI:61977"/>
        <dbReference type="ChEBI" id="CHEBI:456216"/>
    </reaction>
</comment>
<evidence type="ECO:0000256" key="8">
    <source>
        <dbReference type="ARBA" id="ARBA00022737"/>
    </source>
</evidence>
<evidence type="ECO:0000256" key="15">
    <source>
        <dbReference type="ARBA" id="ARBA00023180"/>
    </source>
</evidence>
<evidence type="ECO:0000256" key="21">
    <source>
        <dbReference type="SAM" id="Phobius"/>
    </source>
</evidence>
<evidence type="ECO:0000313" key="25">
    <source>
        <dbReference type="EMBL" id="KAL3737284.1"/>
    </source>
</evidence>
<evidence type="ECO:0000256" key="19">
    <source>
        <dbReference type="PROSITE-ProRule" id="PRU00076"/>
    </source>
</evidence>
<evidence type="ECO:0000256" key="4">
    <source>
        <dbReference type="ARBA" id="ARBA00022553"/>
    </source>
</evidence>
<evidence type="ECO:0000256" key="13">
    <source>
        <dbReference type="ARBA" id="ARBA00023136"/>
    </source>
</evidence>
<dbReference type="Gene3D" id="3.30.200.20">
    <property type="entry name" value="Phosphorylase Kinase, domain 1"/>
    <property type="match status" value="1"/>
</dbReference>
<evidence type="ECO:0000256" key="11">
    <source>
        <dbReference type="ARBA" id="ARBA00022840"/>
    </source>
</evidence>
<evidence type="ECO:0000256" key="6">
    <source>
        <dbReference type="ARBA" id="ARBA00022692"/>
    </source>
</evidence>
<organism evidence="25 26">
    <name type="scientific">Eucalyptus globulus</name>
    <name type="common">Tasmanian blue gum</name>
    <dbReference type="NCBI Taxonomy" id="34317"/>
    <lineage>
        <taxon>Eukaryota</taxon>
        <taxon>Viridiplantae</taxon>
        <taxon>Streptophyta</taxon>
        <taxon>Embryophyta</taxon>
        <taxon>Tracheophyta</taxon>
        <taxon>Spermatophyta</taxon>
        <taxon>Magnoliopsida</taxon>
        <taxon>eudicotyledons</taxon>
        <taxon>Gunneridae</taxon>
        <taxon>Pentapetalae</taxon>
        <taxon>rosids</taxon>
        <taxon>malvids</taxon>
        <taxon>Myrtales</taxon>
        <taxon>Myrtaceae</taxon>
        <taxon>Myrtoideae</taxon>
        <taxon>Eucalypteae</taxon>
        <taxon>Eucalyptus</taxon>
    </lineage>
</organism>
<keyword evidence="13 21" id="KW-0472">Membrane</keyword>
<dbReference type="SUPFAM" id="SSF57196">
    <property type="entry name" value="EGF/Laminin"/>
    <property type="match status" value="1"/>
</dbReference>
<keyword evidence="8" id="KW-0677">Repeat</keyword>
<evidence type="ECO:0000256" key="18">
    <source>
        <dbReference type="ARBA" id="ARBA00058961"/>
    </source>
</evidence>
<dbReference type="SMART" id="SM00181">
    <property type="entry name" value="EGF"/>
    <property type="match status" value="2"/>
</dbReference>
<dbReference type="FunFam" id="1.10.510.10:FF:000084">
    <property type="entry name" value="Wall-associated receptor kinase 2"/>
    <property type="match status" value="1"/>
</dbReference>
<evidence type="ECO:0000256" key="20">
    <source>
        <dbReference type="PROSITE-ProRule" id="PRU10141"/>
    </source>
</evidence>
<evidence type="ECO:0000256" key="5">
    <source>
        <dbReference type="ARBA" id="ARBA00022679"/>
    </source>
</evidence>
<dbReference type="PROSITE" id="PS01187">
    <property type="entry name" value="EGF_CA"/>
    <property type="match status" value="1"/>
</dbReference>
<dbReference type="FunFam" id="2.10.25.10:FF:000038">
    <property type="entry name" value="Fibrillin 2"/>
    <property type="match status" value="1"/>
</dbReference>